<keyword evidence="4" id="KW-0808">Transferase</keyword>
<comment type="function">
    <text evidence="7">Catalyzes the GTP-dependent phosphorylation of 5-hydroxy-L-lysine.</text>
</comment>
<evidence type="ECO:0000256" key="7">
    <source>
        <dbReference type="ARBA" id="ARBA00037368"/>
    </source>
</evidence>
<evidence type="ECO:0000256" key="5">
    <source>
        <dbReference type="ARBA" id="ARBA00022777"/>
    </source>
</evidence>
<comment type="catalytic activity">
    <reaction evidence="6">
        <text>(5R)-5-hydroxy-L-lysine + GTP = (5R)-5-phosphooxy-L-lysine + GDP + H(+)</text>
        <dbReference type="Rhea" id="RHEA:19049"/>
        <dbReference type="ChEBI" id="CHEBI:15378"/>
        <dbReference type="ChEBI" id="CHEBI:37565"/>
        <dbReference type="ChEBI" id="CHEBI:57882"/>
        <dbReference type="ChEBI" id="CHEBI:58189"/>
        <dbReference type="ChEBI" id="CHEBI:58357"/>
        <dbReference type="EC" id="2.7.1.81"/>
    </reaction>
</comment>
<dbReference type="PANTHER" id="PTHR21064:SF1">
    <property type="entry name" value="HYDROXYLYSINE KINASE"/>
    <property type="match status" value="1"/>
</dbReference>
<evidence type="ECO:0000313" key="12">
    <source>
        <dbReference type="Proteomes" id="UP000275408"/>
    </source>
</evidence>
<keyword evidence="3" id="KW-0963">Cytoplasm</keyword>
<protein>
    <recommendedName>
        <fullName evidence="9">Hydroxylysine kinase</fullName>
        <ecNumber evidence="8">2.7.1.81</ecNumber>
    </recommendedName>
</protein>
<evidence type="ECO:0000259" key="10">
    <source>
        <dbReference type="Pfam" id="PF01636"/>
    </source>
</evidence>
<comment type="subcellular location">
    <subcellularLocation>
        <location evidence="1">Cytoplasm</location>
    </subcellularLocation>
</comment>
<evidence type="ECO:0000256" key="2">
    <source>
        <dbReference type="ARBA" id="ARBA00006219"/>
    </source>
</evidence>
<dbReference type="GO" id="GO:0005737">
    <property type="term" value="C:cytoplasm"/>
    <property type="evidence" value="ECO:0007669"/>
    <property type="project" value="UniProtKB-SubCell"/>
</dbReference>
<dbReference type="SUPFAM" id="SSF56112">
    <property type="entry name" value="Protein kinase-like (PK-like)"/>
    <property type="match status" value="1"/>
</dbReference>
<evidence type="ECO:0000256" key="3">
    <source>
        <dbReference type="ARBA" id="ARBA00022490"/>
    </source>
</evidence>
<sequence length="433" mass="49211">MNIDHPPLVRTKPPVEKHQAAVLAARLFNLHITDLSFVKELNSYDDRNFYMRGSLNGQRECQEYVLKIINDVESRHEYFLELQCNIMLFLQTRGYNCSSPVLSILKTHLVRCKIPRKHRAGILHAEPGHVSVVTDKDTNGISLENGTSTLSVTSLRNIVDGIEIYDGEEYSEDEFLVCAVLLLNFVPGKLLNEIPLNTQLLFNAGVAVGSMDRDLKDFAGEELKRPEFSWDLSNVDEKIEPCLEAVTDPHHVEIVREVCEAFRKNVKPKLHLLPKQIIHGDPNYTNLVFAPRNKHCSQYPVQDIGVIDFGDLNYSCTVFEIAISLMYILNLEGVLKCGRTQMAGHFFAGYSSVHPLSSVELEVLPVLVASRFCQSLVFGAYVSKLVDPGNEYILETAKNGWENLEEFWKTPKEEVLQLWMEMSENTRQNQDEL</sequence>
<dbReference type="Pfam" id="PF01636">
    <property type="entry name" value="APH"/>
    <property type="match status" value="1"/>
</dbReference>
<dbReference type="OrthoDB" id="9973935at2759"/>
<dbReference type="Proteomes" id="UP000275408">
    <property type="component" value="Unassembled WGS sequence"/>
</dbReference>
<evidence type="ECO:0000256" key="4">
    <source>
        <dbReference type="ARBA" id="ARBA00022679"/>
    </source>
</evidence>
<dbReference type="GO" id="GO:0047992">
    <property type="term" value="F:hydroxylysine kinase activity"/>
    <property type="evidence" value="ECO:0007669"/>
    <property type="project" value="UniProtKB-EC"/>
</dbReference>
<dbReference type="EMBL" id="RCHS01002954">
    <property type="protein sequence ID" value="RMX44796.1"/>
    <property type="molecule type" value="Genomic_DNA"/>
</dbReference>
<dbReference type="AlphaFoldDB" id="A0A3M6TTW3"/>
<name>A0A3M6TTW3_POCDA</name>
<evidence type="ECO:0000256" key="9">
    <source>
        <dbReference type="ARBA" id="ARBA00040505"/>
    </source>
</evidence>
<proteinExistence type="inferred from homology"/>
<dbReference type="InterPro" id="IPR011009">
    <property type="entry name" value="Kinase-like_dom_sf"/>
</dbReference>
<reference evidence="11 12" key="1">
    <citation type="journal article" date="2018" name="Sci. Rep.">
        <title>Comparative analysis of the Pocillopora damicornis genome highlights role of immune system in coral evolution.</title>
        <authorList>
            <person name="Cunning R."/>
            <person name="Bay R.A."/>
            <person name="Gillette P."/>
            <person name="Baker A.C."/>
            <person name="Traylor-Knowles N."/>
        </authorList>
    </citation>
    <scope>NUCLEOTIDE SEQUENCE [LARGE SCALE GENOMIC DNA]</scope>
    <source>
        <strain evidence="11">RSMAS</strain>
        <tissue evidence="11">Whole animal</tissue>
    </source>
</reference>
<keyword evidence="12" id="KW-1185">Reference proteome</keyword>
<accession>A0A3M6TTW3</accession>
<evidence type="ECO:0000256" key="1">
    <source>
        <dbReference type="ARBA" id="ARBA00004496"/>
    </source>
</evidence>
<comment type="similarity">
    <text evidence="2">Belongs to the aminoglycoside phosphotransferase family.</text>
</comment>
<gene>
    <name evidence="11" type="ORF">pdam_00016349</name>
</gene>
<dbReference type="FunFam" id="3.90.1200.10:FF:000007">
    <property type="entry name" value="hydroxylysine kinase isoform X1"/>
    <property type="match status" value="1"/>
</dbReference>
<keyword evidence="5" id="KW-0418">Kinase</keyword>
<evidence type="ECO:0000313" key="11">
    <source>
        <dbReference type="EMBL" id="RMX44796.1"/>
    </source>
</evidence>
<comment type="caution">
    <text evidence="11">The sequence shown here is derived from an EMBL/GenBank/DDBJ whole genome shotgun (WGS) entry which is preliminary data.</text>
</comment>
<evidence type="ECO:0000256" key="6">
    <source>
        <dbReference type="ARBA" id="ARBA00036820"/>
    </source>
</evidence>
<dbReference type="InterPro" id="IPR002575">
    <property type="entry name" value="Aminoglycoside_PTrfase"/>
</dbReference>
<dbReference type="EC" id="2.7.1.81" evidence="8"/>
<feature type="domain" description="Aminoglycoside phosphotransferase" evidence="10">
    <location>
        <begin position="164"/>
        <end position="344"/>
    </location>
</feature>
<dbReference type="STRING" id="46731.A0A3M6TTW3"/>
<dbReference type="InterPro" id="IPR050249">
    <property type="entry name" value="Pseudomonas-type_ThrB"/>
</dbReference>
<dbReference type="Gene3D" id="3.90.1200.10">
    <property type="match status" value="1"/>
</dbReference>
<dbReference type="PANTHER" id="PTHR21064">
    <property type="entry name" value="AMINOGLYCOSIDE PHOSPHOTRANSFERASE DOMAIN-CONTAINING PROTEIN-RELATED"/>
    <property type="match status" value="1"/>
</dbReference>
<organism evidence="11 12">
    <name type="scientific">Pocillopora damicornis</name>
    <name type="common">Cauliflower coral</name>
    <name type="synonym">Millepora damicornis</name>
    <dbReference type="NCBI Taxonomy" id="46731"/>
    <lineage>
        <taxon>Eukaryota</taxon>
        <taxon>Metazoa</taxon>
        <taxon>Cnidaria</taxon>
        <taxon>Anthozoa</taxon>
        <taxon>Hexacorallia</taxon>
        <taxon>Scleractinia</taxon>
        <taxon>Astrocoeniina</taxon>
        <taxon>Pocilloporidae</taxon>
        <taxon>Pocillopora</taxon>
    </lineage>
</organism>
<evidence type="ECO:0000256" key="8">
    <source>
        <dbReference type="ARBA" id="ARBA00038873"/>
    </source>
</evidence>